<dbReference type="Gene3D" id="2.60.120.290">
    <property type="entry name" value="Spermadhesin, CUB domain"/>
    <property type="match status" value="3"/>
</dbReference>
<accession>A0A9W3ANL8</accession>
<dbReference type="GeneID" id="106070095"/>
<feature type="chain" id="PRO_5040994791" evidence="5">
    <location>
        <begin position="24"/>
        <end position="852"/>
    </location>
</feature>
<evidence type="ECO:0000313" key="7">
    <source>
        <dbReference type="Proteomes" id="UP001165740"/>
    </source>
</evidence>
<feature type="domain" description="CUB" evidence="6">
    <location>
        <begin position="184"/>
        <end position="295"/>
    </location>
</feature>
<keyword evidence="1" id="KW-0677">Repeat</keyword>
<name>A0A9W3ANL8_BIOGL</name>
<keyword evidence="4" id="KW-1133">Transmembrane helix</keyword>
<keyword evidence="7" id="KW-1185">Reference proteome</keyword>
<reference evidence="8" key="1">
    <citation type="submission" date="2025-08" db="UniProtKB">
        <authorList>
            <consortium name="RefSeq"/>
        </authorList>
    </citation>
    <scope>IDENTIFICATION</scope>
</reference>
<dbReference type="FunFam" id="2.60.120.290:FF:000005">
    <property type="entry name" value="Procollagen C-endopeptidase enhancer 1"/>
    <property type="match status" value="2"/>
</dbReference>
<dbReference type="Pfam" id="PF00431">
    <property type="entry name" value="CUB"/>
    <property type="match status" value="3"/>
</dbReference>
<dbReference type="InterPro" id="IPR035914">
    <property type="entry name" value="Sperma_CUB_dom_sf"/>
</dbReference>
<keyword evidence="4" id="KW-0472">Membrane</keyword>
<gene>
    <name evidence="8" type="primary">LOC106070095</name>
</gene>
<feature type="domain" description="CUB" evidence="6">
    <location>
        <begin position="71"/>
        <end position="182"/>
    </location>
</feature>
<proteinExistence type="predicted"/>
<feature type="transmembrane region" description="Helical" evidence="4">
    <location>
        <begin position="743"/>
        <end position="767"/>
    </location>
</feature>
<keyword evidence="4" id="KW-0812">Transmembrane</keyword>
<keyword evidence="2" id="KW-1015">Disulfide bond</keyword>
<feature type="signal peptide" evidence="5">
    <location>
        <begin position="1"/>
        <end position="23"/>
    </location>
</feature>
<evidence type="ECO:0000256" key="4">
    <source>
        <dbReference type="SAM" id="Phobius"/>
    </source>
</evidence>
<organism evidence="7 8">
    <name type="scientific">Biomphalaria glabrata</name>
    <name type="common">Bloodfluke planorb</name>
    <name type="synonym">Freshwater snail</name>
    <dbReference type="NCBI Taxonomy" id="6526"/>
    <lineage>
        <taxon>Eukaryota</taxon>
        <taxon>Metazoa</taxon>
        <taxon>Spiralia</taxon>
        <taxon>Lophotrochozoa</taxon>
        <taxon>Mollusca</taxon>
        <taxon>Gastropoda</taxon>
        <taxon>Heterobranchia</taxon>
        <taxon>Euthyneura</taxon>
        <taxon>Panpulmonata</taxon>
        <taxon>Hygrophila</taxon>
        <taxon>Lymnaeoidea</taxon>
        <taxon>Planorbidae</taxon>
        <taxon>Biomphalaria</taxon>
    </lineage>
</organism>
<evidence type="ECO:0000256" key="2">
    <source>
        <dbReference type="ARBA" id="ARBA00023157"/>
    </source>
</evidence>
<comment type="caution">
    <text evidence="3">Lacks conserved residue(s) required for the propagation of feature annotation.</text>
</comment>
<dbReference type="SUPFAM" id="SSF49265">
    <property type="entry name" value="Fibronectin type III"/>
    <property type="match status" value="1"/>
</dbReference>
<dbReference type="SUPFAM" id="SSF49854">
    <property type="entry name" value="Spermadhesin, CUB domain"/>
    <property type="match status" value="3"/>
</dbReference>
<dbReference type="InterPro" id="IPR036116">
    <property type="entry name" value="FN3_sf"/>
</dbReference>
<dbReference type="AlphaFoldDB" id="A0A9W3ANL8"/>
<keyword evidence="5" id="KW-0732">Signal</keyword>
<dbReference type="SMART" id="SM00042">
    <property type="entry name" value="CUB"/>
    <property type="match status" value="3"/>
</dbReference>
<dbReference type="CDD" id="cd00041">
    <property type="entry name" value="CUB"/>
    <property type="match status" value="3"/>
</dbReference>
<evidence type="ECO:0000256" key="5">
    <source>
        <dbReference type="SAM" id="SignalP"/>
    </source>
</evidence>
<dbReference type="Proteomes" id="UP001165740">
    <property type="component" value="Chromosome 6"/>
</dbReference>
<evidence type="ECO:0000259" key="6">
    <source>
        <dbReference type="PROSITE" id="PS01180"/>
    </source>
</evidence>
<dbReference type="PANTHER" id="PTHR24251:SF30">
    <property type="entry name" value="MEMBRANE FRIZZLED-RELATED PROTEIN"/>
    <property type="match status" value="1"/>
</dbReference>
<sequence>MSSHGTSLHFIVVLLSLLIDGHGCVETKPSSNFTSCSTDSNCDHGMSCVRSTCRCPMTMYYDTVLHCLPECHTTVTEPFGSIASPRNSSMYRNETFCTWSIRGRPNTFVAFNLLSLDLKASLNCINDNLEFFDGLSASSRSLGRQCGMSHTTSIVSTSNLMYIVLNRSKNVGGTFAARYSIQECNQTMTETSGRIQSPGYPVRYFPNLRCFWSINVDPGMLIVLSLPNISLESSSLCVYDNVQIFDGRSTDTRSMGKFCGRTFSSVISSSSSLLVMFRSDGMVESSGFFGNYTAFSCNLTTTQTFGHLTSPGYPWNYSSNVTCSMTIIGQLGTTVILSFNDVALDSCLDCSCDYVEVFDGASTRAPSLGRYCNSSANGTKSSRNLVHLLFHTDGVGVNRGFNVTFLVLGLPQGAECLSTHQCSIGVCTKGQCDCPDDQFYGSLQTSCVLKYRKLHQCNDTRQCQESLTCVQGHCECLESETFDVITAACIRRLFHGEECSLQLENICLSSEMVCRPDFENTSRCLCKDSSIFNGYTCSSDDLAKIQTMVTPYKGCYEVDLVWMPAHVFTNISYQLTWCKSSAADGDRILMTTTNTTARLTGLSPGEEYIVQICTVLAQYNFYPEIYVCMDFTVVTIPEVPGKLNRVTSSLFQVPYVLRFEPILGGAAYYELTLIDDEDTQTYKVMESEVHISPSRLNVLQAYCIKAFNKLGESGHCRIGVVHITNSGDVLVRPTTEDSLDWKLIFTIGLGCVSFLLLVGLITLTLALRRQGRPIKKSSGNTDEFSQISFCLNPFKTKVVKGSEVKGETSEHPYDTTHLTREYGDLNIYTIPGEYGVRNAGATQDAAYSNSTH</sequence>
<dbReference type="OrthoDB" id="6141169at2759"/>
<evidence type="ECO:0000256" key="1">
    <source>
        <dbReference type="ARBA" id="ARBA00022737"/>
    </source>
</evidence>
<protein>
    <submittedName>
        <fullName evidence="8">Uncharacterized protein LOC106070095</fullName>
    </submittedName>
</protein>
<evidence type="ECO:0000313" key="8">
    <source>
        <dbReference type="RefSeq" id="XP_055888852.1"/>
    </source>
</evidence>
<dbReference type="PROSITE" id="PS01180">
    <property type="entry name" value="CUB"/>
    <property type="match status" value="3"/>
</dbReference>
<dbReference type="RefSeq" id="XP_055888852.1">
    <property type="nucleotide sequence ID" value="XM_056032877.1"/>
</dbReference>
<evidence type="ECO:0000256" key="3">
    <source>
        <dbReference type="PROSITE-ProRule" id="PRU00059"/>
    </source>
</evidence>
<dbReference type="InterPro" id="IPR000859">
    <property type="entry name" value="CUB_dom"/>
</dbReference>
<dbReference type="PANTHER" id="PTHR24251">
    <property type="entry name" value="OVOCHYMASE-RELATED"/>
    <property type="match status" value="1"/>
</dbReference>
<feature type="domain" description="CUB" evidence="6">
    <location>
        <begin position="297"/>
        <end position="408"/>
    </location>
</feature>